<keyword evidence="2" id="KW-1003">Cell membrane</keyword>
<dbReference type="OrthoDB" id="5241896at2"/>
<feature type="transmembrane region" description="Helical" evidence="6">
    <location>
        <begin position="123"/>
        <end position="141"/>
    </location>
</feature>
<evidence type="ECO:0000256" key="3">
    <source>
        <dbReference type="ARBA" id="ARBA00022692"/>
    </source>
</evidence>
<feature type="transmembrane region" description="Helical" evidence="6">
    <location>
        <begin position="50"/>
        <end position="69"/>
    </location>
</feature>
<reference evidence="7 8" key="1">
    <citation type="submission" date="2018-03" db="EMBL/GenBank/DDBJ databases">
        <title>Aquarubrobacter algicola gen. nov., sp. nov., a novel actinobacterium isolated from shallow eutrophic lake during the end of cyanobacterial harmful algal blooms.</title>
        <authorList>
            <person name="Chun S.J."/>
        </authorList>
    </citation>
    <scope>NUCLEOTIDE SEQUENCE [LARGE SCALE GENOMIC DNA]</scope>
    <source>
        <strain evidence="7 8">Seoho-28</strain>
    </source>
</reference>
<feature type="transmembrane region" description="Helical" evidence="6">
    <location>
        <begin position="90"/>
        <end position="111"/>
    </location>
</feature>
<evidence type="ECO:0008006" key="9">
    <source>
        <dbReference type="Google" id="ProtNLM"/>
    </source>
</evidence>
<feature type="transmembrane region" description="Helical" evidence="6">
    <location>
        <begin position="182"/>
        <end position="203"/>
    </location>
</feature>
<feature type="transmembrane region" description="Helical" evidence="6">
    <location>
        <begin position="408"/>
        <end position="425"/>
    </location>
</feature>
<keyword evidence="5 6" id="KW-0472">Membrane</keyword>
<keyword evidence="3 6" id="KW-0812">Transmembrane</keyword>
<evidence type="ECO:0000256" key="1">
    <source>
        <dbReference type="ARBA" id="ARBA00004651"/>
    </source>
</evidence>
<protein>
    <recommendedName>
        <fullName evidence="9">Polysaccharide biosynthesis protein</fullName>
    </recommendedName>
</protein>
<dbReference type="AlphaFoldDB" id="A0A2T4UDA5"/>
<dbReference type="EMBL" id="PYYB01000003">
    <property type="protein sequence ID" value="PTL55432.1"/>
    <property type="molecule type" value="Genomic_DNA"/>
</dbReference>
<dbReference type="RefSeq" id="WP_107570475.1">
    <property type="nucleotide sequence ID" value="NZ_PYYB01000003.1"/>
</dbReference>
<evidence type="ECO:0000256" key="4">
    <source>
        <dbReference type="ARBA" id="ARBA00022989"/>
    </source>
</evidence>
<keyword evidence="4 6" id="KW-1133">Transmembrane helix</keyword>
<feature type="transmembrane region" description="Helical" evidence="6">
    <location>
        <begin position="345"/>
        <end position="366"/>
    </location>
</feature>
<accession>A0A2T4UDA5</accession>
<organism evidence="7 8">
    <name type="scientific">Paraconexibacter algicola</name>
    <dbReference type="NCBI Taxonomy" id="2133960"/>
    <lineage>
        <taxon>Bacteria</taxon>
        <taxon>Bacillati</taxon>
        <taxon>Actinomycetota</taxon>
        <taxon>Thermoleophilia</taxon>
        <taxon>Solirubrobacterales</taxon>
        <taxon>Paraconexibacteraceae</taxon>
        <taxon>Paraconexibacter</taxon>
    </lineage>
</organism>
<evidence type="ECO:0000256" key="6">
    <source>
        <dbReference type="SAM" id="Phobius"/>
    </source>
</evidence>
<comment type="subcellular location">
    <subcellularLocation>
        <location evidence="1">Cell membrane</location>
        <topology evidence="1">Multi-pass membrane protein</topology>
    </subcellularLocation>
</comment>
<feature type="transmembrane region" description="Helical" evidence="6">
    <location>
        <begin position="153"/>
        <end position="176"/>
    </location>
</feature>
<evidence type="ECO:0000256" key="5">
    <source>
        <dbReference type="ARBA" id="ARBA00023136"/>
    </source>
</evidence>
<sequence length="435" mass="45179">MAAAPAAPSDDGAYARGARILSLGIASTGVFTFAYFAVASHTLSPSEYGAVAFLWSVLFVVMSVIYRPVEQLLSRTLATSRALGGEAASLRTPLIIQGSFALLFLVVALAFKGPLEDRLESETLFWIFVGAALAYAASYFARGYFAGHQWFALYGGLVLFESIARILFPVAVAVGIASGQTAVALGILAAPFASLLVVPAALVRYRRREAAGELPTAPAAAPAGRGELREGADFALSVAMVQLAEQTLLNVAVLTVAASAGNALAGVVFNAFMIARAPLQLFQSIQTSLLPHLAGLEATEGREAFARAIRVTVLAITGFAAAITLGLLVLGPFAMDLLFDEAYDYGRLGLAAVGVGMGFHLVAGTLNQAALARGRARLAAGAWLLGAAVFVVWMVVPVIDDQLVRAETGYLAAAALLCALLTAVYRGGTPTRPAA</sequence>
<comment type="caution">
    <text evidence="7">The sequence shown here is derived from an EMBL/GenBank/DDBJ whole genome shotgun (WGS) entry which is preliminary data.</text>
</comment>
<keyword evidence="8" id="KW-1185">Reference proteome</keyword>
<dbReference type="PANTHER" id="PTHR30250:SF11">
    <property type="entry name" value="O-ANTIGEN TRANSPORTER-RELATED"/>
    <property type="match status" value="1"/>
</dbReference>
<evidence type="ECO:0000256" key="2">
    <source>
        <dbReference type="ARBA" id="ARBA00022475"/>
    </source>
</evidence>
<feature type="transmembrane region" description="Helical" evidence="6">
    <location>
        <begin position="20"/>
        <end position="38"/>
    </location>
</feature>
<evidence type="ECO:0000313" key="7">
    <source>
        <dbReference type="EMBL" id="PTL55432.1"/>
    </source>
</evidence>
<feature type="transmembrane region" description="Helical" evidence="6">
    <location>
        <begin position="378"/>
        <end position="396"/>
    </location>
</feature>
<dbReference type="GO" id="GO:0005886">
    <property type="term" value="C:plasma membrane"/>
    <property type="evidence" value="ECO:0007669"/>
    <property type="project" value="UniProtKB-SubCell"/>
</dbReference>
<gene>
    <name evidence="7" type="ORF">C7Y72_17390</name>
</gene>
<proteinExistence type="predicted"/>
<dbReference type="Proteomes" id="UP000240739">
    <property type="component" value="Unassembled WGS sequence"/>
</dbReference>
<feature type="transmembrane region" description="Helical" evidence="6">
    <location>
        <begin position="311"/>
        <end position="333"/>
    </location>
</feature>
<dbReference type="InterPro" id="IPR050833">
    <property type="entry name" value="Poly_Biosynth_Transport"/>
</dbReference>
<name>A0A2T4UDA5_9ACTN</name>
<evidence type="ECO:0000313" key="8">
    <source>
        <dbReference type="Proteomes" id="UP000240739"/>
    </source>
</evidence>
<dbReference type="PANTHER" id="PTHR30250">
    <property type="entry name" value="PST FAMILY PREDICTED COLANIC ACID TRANSPORTER"/>
    <property type="match status" value="1"/>
</dbReference>